<dbReference type="EMBL" id="CP000852">
    <property type="protein sequence ID" value="ABW02720.1"/>
    <property type="molecule type" value="Genomic_DNA"/>
</dbReference>
<evidence type="ECO:0000313" key="2">
    <source>
        <dbReference type="EMBL" id="ABW02720.1"/>
    </source>
</evidence>
<keyword evidence="1" id="KW-1133">Transmembrane helix</keyword>
<keyword evidence="3" id="KW-1185">Reference proteome</keyword>
<feature type="transmembrane region" description="Helical" evidence="1">
    <location>
        <begin position="66"/>
        <end position="83"/>
    </location>
</feature>
<dbReference type="GeneID" id="5708539"/>
<dbReference type="RefSeq" id="WP_012186939.1">
    <property type="nucleotide sequence ID" value="NC_009954.1"/>
</dbReference>
<dbReference type="OrthoDB" id="45301at2157"/>
<dbReference type="eggNOG" id="arCOG04234">
    <property type="taxonomic scope" value="Archaea"/>
</dbReference>
<protein>
    <submittedName>
        <fullName evidence="2">Universally conserved protein</fullName>
    </submittedName>
</protein>
<keyword evidence="1" id="KW-0812">Transmembrane</keyword>
<evidence type="ECO:0000256" key="1">
    <source>
        <dbReference type="SAM" id="Phobius"/>
    </source>
</evidence>
<reference evidence="2 3" key="1">
    <citation type="submission" date="2007-10" db="EMBL/GenBank/DDBJ databases">
        <title>Complete sequence of Caldivirga maquilingensis IC-167.</title>
        <authorList>
            <consortium name="US DOE Joint Genome Institute"/>
            <person name="Copeland A."/>
            <person name="Lucas S."/>
            <person name="Lapidus A."/>
            <person name="Barry K."/>
            <person name="Glavina del Rio T."/>
            <person name="Dalin E."/>
            <person name="Tice H."/>
            <person name="Pitluck S."/>
            <person name="Saunders E."/>
            <person name="Brettin T."/>
            <person name="Bruce D."/>
            <person name="Detter J.C."/>
            <person name="Han C."/>
            <person name="Schmutz J."/>
            <person name="Larimer F."/>
            <person name="Land M."/>
            <person name="Hauser L."/>
            <person name="Kyrpides N."/>
            <person name="Ivanova N."/>
            <person name="Biddle J.F."/>
            <person name="Zhang Z."/>
            <person name="Fitz-Gibbon S.T."/>
            <person name="Lowe T.M."/>
            <person name="Saltikov C."/>
            <person name="House C.H."/>
            <person name="Richardson P."/>
        </authorList>
    </citation>
    <scope>NUCLEOTIDE SEQUENCE [LARGE SCALE GENOMIC DNA]</scope>
    <source>
        <strain evidence="3">ATCC 700844 / DSM 13496 / JCM 10307 / IC-167</strain>
    </source>
</reference>
<proteinExistence type="predicted"/>
<dbReference type="PIRSF" id="PIRSF014422">
    <property type="entry name" value="UCP014422"/>
    <property type="match status" value="1"/>
</dbReference>
<keyword evidence="1" id="KW-0472">Membrane</keyword>
<dbReference type="AlphaFoldDB" id="A8MBI7"/>
<gene>
    <name evidence="2" type="ordered locus">Cmaq_1903</name>
</gene>
<dbReference type="KEGG" id="cma:Cmaq_1903"/>
<dbReference type="STRING" id="397948.Cmaq_1903"/>
<name>A8MBI7_CALMQ</name>
<evidence type="ECO:0000313" key="3">
    <source>
        <dbReference type="Proteomes" id="UP000001137"/>
    </source>
</evidence>
<dbReference type="InterPro" id="IPR016618">
    <property type="entry name" value="UCP014422"/>
</dbReference>
<dbReference type="Proteomes" id="UP000001137">
    <property type="component" value="Chromosome"/>
</dbReference>
<dbReference type="HOGENOM" id="CLU_142655_0_0_2"/>
<sequence length="147" mass="17138">MEKRLRLPPRIKVLEALSAIADGRVRREGDHYVIVSSDGSRSYTVYLDEAKGLVYSNDNGTVYRGYVGYPIMAVLMMLGLLSFSKELSEGLRGIPWRELNEKYKNYSMVMDIIRRRIGEDKWPLYEKFIDEVLGELRKLNLRLMDKK</sequence>
<organism evidence="2 3">
    <name type="scientific">Caldivirga maquilingensis (strain ATCC 700844 / DSM 13496 / JCM 10307 / IC-167)</name>
    <dbReference type="NCBI Taxonomy" id="397948"/>
    <lineage>
        <taxon>Archaea</taxon>
        <taxon>Thermoproteota</taxon>
        <taxon>Thermoprotei</taxon>
        <taxon>Thermoproteales</taxon>
        <taxon>Thermoproteaceae</taxon>
        <taxon>Caldivirga</taxon>
    </lineage>
</organism>
<accession>A8MBI7</accession>